<evidence type="ECO:0000256" key="6">
    <source>
        <dbReference type="RuleBase" id="RU003331"/>
    </source>
</evidence>
<dbReference type="GO" id="GO:0004017">
    <property type="term" value="F:AMP kinase activity"/>
    <property type="evidence" value="ECO:0007669"/>
    <property type="project" value="UniProtKB-EC"/>
</dbReference>
<evidence type="ECO:0000256" key="3">
    <source>
        <dbReference type="ARBA" id="ARBA00022741"/>
    </source>
</evidence>
<protein>
    <recommendedName>
        <fullName evidence="6">Adenylate kinase</fullName>
        <ecNumber evidence="6">2.7.4.3</ecNumber>
    </recommendedName>
</protein>
<keyword evidence="2" id="KW-0545">Nucleotide biosynthesis</keyword>
<dbReference type="EC" id="2.7.4.3" evidence="6"/>
<comment type="subcellular location">
    <subcellularLocation>
        <location evidence="6">Cytoplasm</location>
    </subcellularLocation>
</comment>
<dbReference type="PANTHER" id="PTHR23359">
    <property type="entry name" value="NUCLEOTIDE KINASE"/>
    <property type="match status" value="1"/>
</dbReference>
<comment type="subunit">
    <text evidence="6">Monomer.</text>
</comment>
<sequence>MTLPQTYIFFGRSGSGKGTQAVLLKEYIESQGRKVLYIETGEELRSFSDSDNYTAKRTKETIEGGDFMPVFMPIWIWTNKFVKEYDGTQDLILDGVARRKGEASALDSALKFYECKNINIINVVISRDEAFKRLRLRSRNDDSDAGIWKRLDWYERDVPDVLNYFKEIDGYIYHEIDGERSIEDIHEDIKKMVCS</sequence>
<gene>
    <name evidence="7" type="ORF">A2997_01805</name>
</gene>
<comment type="catalytic activity">
    <reaction evidence="6">
        <text>AMP + ATP = 2 ADP</text>
        <dbReference type="Rhea" id="RHEA:12973"/>
        <dbReference type="ChEBI" id="CHEBI:30616"/>
        <dbReference type="ChEBI" id="CHEBI:456215"/>
        <dbReference type="ChEBI" id="CHEBI:456216"/>
        <dbReference type="EC" id="2.7.4.3"/>
    </reaction>
</comment>
<comment type="caution">
    <text evidence="7">The sequence shown here is derived from an EMBL/GenBank/DDBJ whole genome shotgun (WGS) entry which is preliminary data.</text>
</comment>
<evidence type="ECO:0000313" key="7">
    <source>
        <dbReference type="EMBL" id="OGI83449.1"/>
    </source>
</evidence>
<accession>A0A1F6WNI2</accession>
<evidence type="ECO:0000256" key="1">
    <source>
        <dbReference type="ARBA" id="ARBA00022679"/>
    </source>
</evidence>
<dbReference type="InterPro" id="IPR000850">
    <property type="entry name" value="Adenylat/UMP-CMP_kin"/>
</dbReference>
<dbReference type="AlphaFoldDB" id="A0A1F6WNI2"/>
<dbReference type="Gene3D" id="3.40.50.300">
    <property type="entry name" value="P-loop containing nucleotide triphosphate hydrolases"/>
    <property type="match status" value="1"/>
</dbReference>
<evidence type="ECO:0000256" key="2">
    <source>
        <dbReference type="ARBA" id="ARBA00022727"/>
    </source>
</evidence>
<dbReference type="SUPFAM" id="SSF52540">
    <property type="entry name" value="P-loop containing nucleoside triphosphate hydrolases"/>
    <property type="match status" value="1"/>
</dbReference>
<dbReference type="EMBL" id="MFUQ01000017">
    <property type="protein sequence ID" value="OGI83449.1"/>
    <property type="molecule type" value="Genomic_DNA"/>
</dbReference>
<keyword evidence="3 6" id="KW-0547">Nucleotide-binding</keyword>
<dbReference type="GO" id="GO:0005524">
    <property type="term" value="F:ATP binding"/>
    <property type="evidence" value="ECO:0007669"/>
    <property type="project" value="UniProtKB-KW"/>
</dbReference>
<evidence type="ECO:0000313" key="8">
    <source>
        <dbReference type="Proteomes" id="UP000179448"/>
    </source>
</evidence>
<dbReference type="InterPro" id="IPR027417">
    <property type="entry name" value="P-loop_NTPase"/>
</dbReference>
<dbReference type="STRING" id="1801766.A2997_01805"/>
<dbReference type="Pfam" id="PF00406">
    <property type="entry name" value="ADK"/>
    <property type="match status" value="1"/>
</dbReference>
<name>A0A1F6WNI2_9BACT</name>
<comment type="similarity">
    <text evidence="5">Belongs to the adenylate kinase family.</text>
</comment>
<evidence type="ECO:0000256" key="4">
    <source>
        <dbReference type="ARBA" id="ARBA00022777"/>
    </source>
</evidence>
<dbReference type="PRINTS" id="PR00094">
    <property type="entry name" value="ADENYLTKNASE"/>
</dbReference>
<reference evidence="7 8" key="1">
    <citation type="journal article" date="2016" name="Nat. Commun.">
        <title>Thousands of microbial genomes shed light on interconnected biogeochemical processes in an aquifer system.</title>
        <authorList>
            <person name="Anantharaman K."/>
            <person name="Brown C.T."/>
            <person name="Hug L.A."/>
            <person name="Sharon I."/>
            <person name="Castelle C.J."/>
            <person name="Probst A.J."/>
            <person name="Thomas B.C."/>
            <person name="Singh A."/>
            <person name="Wilkins M.J."/>
            <person name="Karaoz U."/>
            <person name="Brodie E.L."/>
            <person name="Williams K.H."/>
            <person name="Hubbard S.S."/>
            <person name="Banfield J.F."/>
        </authorList>
    </citation>
    <scope>NUCLEOTIDE SEQUENCE [LARGE SCALE GENOMIC DNA]</scope>
</reference>
<keyword evidence="4 5" id="KW-0418">Kinase</keyword>
<keyword evidence="1 5" id="KW-0808">Transferase</keyword>
<proteinExistence type="inferred from homology"/>
<evidence type="ECO:0000256" key="5">
    <source>
        <dbReference type="RuleBase" id="RU003330"/>
    </source>
</evidence>
<dbReference type="GO" id="GO:0005737">
    <property type="term" value="C:cytoplasm"/>
    <property type="evidence" value="ECO:0007669"/>
    <property type="project" value="UniProtKB-SubCell"/>
</dbReference>
<dbReference type="Proteomes" id="UP000179448">
    <property type="component" value="Unassembled WGS sequence"/>
</dbReference>
<organism evidence="7 8">
    <name type="scientific">Candidatus Nomurabacteria bacterium RIFCSPLOWO2_01_FULL_36_10b</name>
    <dbReference type="NCBI Taxonomy" id="1801766"/>
    <lineage>
        <taxon>Bacteria</taxon>
        <taxon>Candidatus Nomuraibacteriota</taxon>
    </lineage>
</organism>
<keyword evidence="6" id="KW-0067">ATP-binding</keyword>